<keyword evidence="6" id="KW-0206">Cytoskeleton</keyword>
<evidence type="ECO:0000256" key="6">
    <source>
        <dbReference type="ARBA" id="ARBA00023212"/>
    </source>
</evidence>
<dbReference type="GO" id="GO:0030424">
    <property type="term" value="C:axon"/>
    <property type="evidence" value="ECO:0007669"/>
    <property type="project" value="UniProtKB-SubCell"/>
</dbReference>
<evidence type="ECO:0000256" key="4">
    <source>
        <dbReference type="ARBA" id="ARBA00023018"/>
    </source>
</evidence>
<evidence type="ECO:0000256" key="2">
    <source>
        <dbReference type="ARBA" id="ARBA00022490"/>
    </source>
</evidence>
<dbReference type="GO" id="GO:0048788">
    <property type="term" value="C:cytoskeleton of presynaptic active zone"/>
    <property type="evidence" value="ECO:0007669"/>
    <property type="project" value="TreeGrafter"/>
</dbReference>
<dbReference type="InterPro" id="IPR019323">
    <property type="entry name" value="ELKS/CAST"/>
</dbReference>
<evidence type="ECO:0000256" key="9">
    <source>
        <dbReference type="SAM" id="Coils"/>
    </source>
</evidence>
<evidence type="ECO:0000313" key="10">
    <source>
        <dbReference type="EMBL" id="OUC39980.1"/>
    </source>
</evidence>
<dbReference type="Pfam" id="PF10174">
    <property type="entry name" value="Cast"/>
    <property type="match status" value="1"/>
</dbReference>
<keyword evidence="2" id="KW-0963">Cytoplasm</keyword>
<dbReference type="GO" id="GO:0098882">
    <property type="term" value="F:structural constituent of presynaptic active zone"/>
    <property type="evidence" value="ECO:0007669"/>
    <property type="project" value="TreeGrafter"/>
</dbReference>
<organism evidence="10 11">
    <name type="scientific">Trichinella nativa</name>
    <dbReference type="NCBI Taxonomy" id="6335"/>
    <lineage>
        <taxon>Eukaryota</taxon>
        <taxon>Metazoa</taxon>
        <taxon>Ecdysozoa</taxon>
        <taxon>Nematoda</taxon>
        <taxon>Enoplea</taxon>
        <taxon>Dorylaimia</taxon>
        <taxon>Trichinellida</taxon>
        <taxon>Trichinellidae</taxon>
        <taxon>Trichinella</taxon>
    </lineage>
</organism>
<keyword evidence="7" id="KW-0966">Cell projection</keyword>
<comment type="caution">
    <text evidence="10">The sequence shown here is derived from an EMBL/GenBank/DDBJ whole genome shotgun (WGS) entry which is preliminary data.</text>
</comment>
<dbReference type="GO" id="GO:0048167">
    <property type="term" value="P:regulation of synaptic plasticity"/>
    <property type="evidence" value="ECO:0007669"/>
    <property type="project" value="TreeGrafter"/>
</dbReference>
<evidence type="ECO:0000256" key="5">
    <source>
        <dbReference type="ARBA" id="ARBA00023054"/>
    </source>
</evidence>
<dbReference type="Proteomes" id="UP000243006">
    <property type="component" value="Unassembled WGS sequence"/>
</dbReference>
<dbReference type="PANTHER" id="PTHR18861:SF0">
    <property type="entry name" value="BRUCHPILOT, ISOFORM J"/>
    <property type="match status" value="1"/>
</dbReference>
<protein>
    <submittedName>
        <fullName evidence="10">Uncharacterized protein</fullName>
    </submittedName>
</protein>
<feature type="coiled-coil region" evidence="9">
    <location>
        <begin position="327"/>
        <end position="398"/>
    </location>
</feature>
<sequence length="426" mass="47603">MSSAGSAAVQSSLASGLLPSPSNLYYQSLGHITGGEGISRNGSRTPVSQRRVGHFTRARHHSSCDVHSLCDGVTFERCFDSQLPPADPQIHAGGFKSGFPFSARSSSNSYRQPTLSSHLSHGNLGYLQSDCDWSADLDPLVKNGRGSNEAPGCGSVSKIVNGRMTTTNCCPADCDALREDLRVAMEKLNATMGSIKSFWSPELKRERALRKEETAKMNMLQEQLKLSLVNNQKQSVLIEQLQNELRFQCNSGRSRRFPDDGPLIGHEDYRTVCQERDMYRRDWLISSDAVKELQYQLESQRQLLLSKDESVKRLLEALHSKGVPASVAQSCAEMELAQNRIVELEEKCSRLQTHCDDLESHLQQSHDGLSSLRKDAVIESLQDEVASYEAELKRLRSGGAIHEREFTDKMVTDKEYQELKLKVRLI</sequence>
<dbReference type="EMBL" id="LVZM01023463">
    <property type="protein sequence ID" value="OUC39980.1"/>
    <property type="molecule type" value="Genomic_DNA"/>
</dbReference>
<keyword evidence="4" id="KW-0770">Synapse</keyword>
<dbReference type="GO" id="GO:0007274">
    <property type="term" value="P:neuromuscular synaptic transmission"/>
    <property type="evidence" value="ECO:0007669"/>
    <property type="project" value="TreeGrafter"/>
</dbReference>
<gene>
    <name evidence="10" type="ORF">D917_04441</name>
</gene>
<evidence type="ECO:0000313" key="11">
    <source>
        <dbReference type="Proteomes" id="UP000243006"/>
    </source>
</evidence>
<evidence type="ECO:0000256" key="7">
    <source>
        <dbReference type="ARBA" id="ARBA00023273"/>
    </source>
</evidence>
<dbReference type="PANTHER" id="PTHR18861">
    <property type="entry name" value="ELKS/RAB6-INTERACTING/CAST PROTEIN"/>
    <property type="match status" value="1"/>
</dbReference>
<keyword evidence="3" id="KW-0597">Phosphoprotein</keyword>
<reference evidence="10 11" key="1">
    <citation type="submission" date="2015-04" db="EMBL/GenBank/DDBJ databases">
        <title>Draft genome of the roundworm Trichinella nativa.</title>
        <authorList>
            <person name="Mitreva M."/>
        </authorList>
    </citation>
    <scope>NUCLEOTIDE SEQUENCE [LARGE SCALE GENOMIC DNA]</scope>
    <source>
        <strain evidence="10 11">ISS45</strain>
    </source>
</reference>
<comment type="subcellular location">
    <subcellularLocation>
        <location evidence="1">Cytoplasm</location>
        <location evidence="1">Cytoskeleton</location>
    </subcellularLocation>
    <subcellularLocation>
        <location evidence="8">Presynapse</location>
    </subcellularLocation>
</comment>
<dbReference type="AlphaFoldDB" id="A0A1Y3E5Q8"/>
<evidence type="ECO:0000256" key="3">
    <source>
        <dbReference type="ARBA" id="ARBA00022553"/>
    </source>
</evidence>
<accession>A0A1Y3E5Q8</accession>
<keyword evidence="5 9" id="KW-0175">Coiled coil</keyword>
<evidence type="ECO:0000256" key="1">
    <source>
        <dbReference type="ARBA" id="ARBA00004245"/>
    </source>
</evidence>
<evidence type="ECO:0000256" key="8">
    <source>
        <dbReference type="ARBA" id="ARBA00034106"/>
    </source>
</evidence>
<proteinExistence type="predicted"/>
<name>A0A1Y3E5Q8_9BILA</name>